<keyword evidence="5" id="KW-1185">Reference proteome</keyword>
<proteinExistence type="inferred from homology"/>
<dbReference type="OrthoDB" id="2509690at2"/>
<dbReference type="GO" id="GO:0042597">
    <property type="term" value="C:periplasmic space"/>
    <property type="evidence" value="ECO:0007669"/>
    <property type="project" value="UniProtKB-SubCell"/>
</dbReference>
<dbReference type="AlphaFoldDB" id="A0A238LJY0"/>
<evidence type="ECO:0000256" key="1">
    <source>
        <dbReference type="ARBA" id="ARBA00004418"/>
    </source>
</evidence>
<dbReference type="PANTHER" id="PTHR43649">
    <property type="entry name" value="ARABINOSE-BINDING PROTEIN-RELATED"/>
    <property type="match status" value="1"/>
</dbReference>
<dbReference type="PANTHER" id="PTHR43649:SF12">
    <property type="entry name" value="DIACETYLCHITOBIOSE BINDING PROTEIN DASA"/>
    <property type="match status" value="1"/>
</dbReference>
<accession>A0A238LJY0</accession>
<dbReference type="InterPro" id="IPR006059">
    <property type="entry name" value="SBP"/>
</dbReference>
<evidence type="ECO:0000256" key="2">
    <source>
        <dbReference type="ARBA" id="ARBA00008520"/>
    </source>
</evidence>
<keyword evidence="3" id="KW-0732">Signal</keyword>
<reference evidence="4 5" key="1">
    <citation type="submission" date="2017-05" db="EMBL/GenBank/DDBJ databases">
        <authorList>
            <person name="Song R."/>
            <person name="Chenine A.L."/>
            <person name="Ruprecht R.M."/>
        </authorList>
    </citation>
    <scope>NUCLEOTIDE SEQUENCE [LARGE SCALE GENOMIC DNA]</scope>
    <source>
        <strain evidence="4 5">CECT 8899</strain>
    </source>
</reference>
<dbReference type="RefSeq" id="WP_093994172.1">
    <property type="nucleotide sequence ID" value="NZ_FXZK01000016.1"/>
</dbReference>
<evidence type="ECO:0000256" key="3">
    <source>
        <dbReference type="SAM" id="SignalP"/>
    </source>
</evidence>
<gene>
    <name evidence="4" type="primary">msmE_3</name>
    <name evidence="4" type="ORF">LOM8899_04173</name>
</gene>
<dbReference type="SUPFAM" id="SSF53850">
    <property type="entry name" value="Periplasmic binding protein-like II"/>
    <property type="match status" value="1"/>
</dbReference>
<evidence type="ECO:0000313" key="4">
    <source>
        <dbReference type="EMBL" id="SMY09999.1"/>
    </source>
</evidence>
<name>A0A238LJY0_9RHOB</name>
<dbReference type="Proteomes" id="UP000201613">
    <property type="component" value="Unassembled WGS sequence"/>
</dbReference>
<protein>
    <submittedName>
        <fullName evidence="4">Multiple sugar-binding protein</fullName>
    </submittedName>
</protein>
<dbReference type="EMBL" id="FXZK01000016">
    <property type="protein sequence ID" value="SMY09999.1"/>
    <property type="molecule type" value="Genomic_DNA"/>
</dbReference>
<organism evidence="4 5">
    <name type="scientific">Flavimaricola marinus</name>
    <dbReference type="NCBI Taxonomy" id="1819565"/>
    <lineage>
        <taxon>Bacteria</taxon>
        <taxon>Pseudomonadati</taxon>
        <taxon>Pseudomonadota</taxon>
        <taxon>Alphaproteobacteria</taxon>
        <taxon>Rhodobacterales</taxon>
        <taxon>Paracoccaceae</taxon>
        <taxon>Flavimaricola</taxon>
    </lineage>
</organism>
<comment type="subcellular location">
    <subcellularLocation>
        <location evidence="1">Periplasm</location>
    </subcellularLocation>
</comment>
<dbReference type="Pfam" id="PF13416">
    <property type="entry name" value="SBP_bac_8"/>
    <property type="match status" value="1"/>
</dbReference>
<feature type="signal peptide" evidence="3">
    <location>
        <begin position="1"/>
        <end position="20"/>
    </location>
</feature>
<feature type="chain" id="PRO_5012602015" evidence="3">
    <location>
        <begin position="21"/>
        <end position="406"/>
    </location>
</feature>
<sequence length="406" mass="43480">MKLKLALLASTIVTGSAAMAQELTVWDWKYSDPVTAAYYDSAREAFEQMHPGVTVNFVAQPHDQYYTLLGTALASGEGPDVVLLHGGSQTTSRGADLADLSGMSEGFSGVDAFSADGATYALPLTIQGFVVYYNRALYEQAGLDPDAPPANWEALTSVCDAIIAEGSVPCFAMGNKEGFGGEFHVTLATANSFTADDYTAWAAGEMPWTDPKARAIVDLWVQMNEGGWFSRGANSTAKFMDEYEMFMRGEAAHTVGLLSDVAHWKQFDDFLMPENLGAFAFPTPGADHAALPFAGGIGWAVTAQSDEQDLAKDLVQILTDGDREAIFAVDTGALPASNAVDTSTLSSPTLSVILTLMQEHPAGMSHAIMNQAVLEEWKRQSQVLLNGDITADEAIEAMELARQSNM</sequence>
<comment type="similarity">
    <text evidence="2">Belongs to the bacterial solute-binding protein 1 family.</text>
</comment>
<evidence type="ECO:0000313" key="5">
    <source>
        <dbReference type="Proteomes" id="UP000201613"/>
    </source>
</evidence>
<dbReference type="Gene3D" id="3.40.190.10">
    <property type="entry name" value="Periplasmic binding protein-like II"/>
    <property type="match status" value="2"/>
</dbReference>
<dbReference type="InterPro" id="IPR050490">
    <property type="entry name" value="Bact_solute-bd_prot1"/>
</dbReference>